<dbReference type="OrthoDB" id="9803104at2"/>
<dbReference type="EMBL" id="PGCP01000013">
    <property type="protein sequence ID" value="PJC93455.1"/>
    <property type="molecule type" value="Genomic_DNA"/>
</dbReference>
<dbReference type="AlphaFoldDB" id="A0A2M8HA89"/>
<evidence type="ECO:0000256" key="2">
    <source>
        <dbReference type="ARBA" id="ARBA00021572"/>
    </source>
</evidence>
<dbReference type="GO" id="GO:0051213">
    <property type="term" value="F:dioxygenase activity"/>
    <property type="evidence" value="ECO:0007669"/>
    <property type="project" value="UniProtKB-KW"/>
</dbReference>
<evidence type="ECO:0000313" key="6">
    <source>
        <dbReference type="Proteomes" id="UP000232060"/>
    </source>
</evidence>
<dbReference type="SUPFAM" id="SSF54593">
    <property type="entry name" value="Glyoxalase/Bleomycin resistance protein/Dihydroxybiphenyl dioxygenase"/>
    <property type="match status" value="1"/>
</dbReference>
<accession>A0A2M8HA89</accession>
<keyword evidence="3" id="KW-0046">Antibiotic resistance</keyword>
<sequence length="123" mass="14110">MIVPVLRSFDEGKLRAFYLDYLGFVIDWEHRFAPDMPLYLQISRGDWIIHLSEHHGDACPGAALRLSTDRLDALFAEWRAKGYPNARPAIETMPWGCRELTVRDPFGNRLVFTEPLPPAENAL</sequence>
<dbReference type="Proteomes" id="UP000232060">
    <property type="component" value="Unassembled WGS sequence"/>
</dbReference>
<dbReference type="PROSITE" id="PS51819">
    <property type="entry name" value="VOC"/>
    <property type="match status" value="1"/>
</dbReference>
<keyword evidence="5" id="KW-0560">Oxidoreductase</keyword>
<comment type="caution">
    <text evidence="5">The sequence shown here is derived from an EMBL/GenBank/DDBJ whole genome shotgun (WGS) entry which is preliminary data.</text>
</comment>
<protein>
    <recommendedName>
        <fullName evidence="2">Bleomycin resistance protein</fullName>
    </recommendedName>
</protein>
<dbReference type="Gene3D" id="3.10.180.10">
    <property type="entry name" value="2,3-Dihydroxybiphenyl 1,2-Dioxygenase, domain 1"/>
    <property type="match status" value="1"/>
</dbReference>
<evidence type="ECO:0000256" key="3">
    <source>
        <dbReference type="ARBA" id="ARBA00023251"/>
    </source>
</evidence>
<keyword evidence="6" id="KW-1185">Reference proteome</keyword>
<keyword evidence="5" id="KW-0223">Dioxygenase</keyword>
<proteinExistence type="inferred from homology"/>
<dbReference type="CDD" id="cd08349">
    <property type="entry name" value="BLMA_like"/>
    <property type="match status" value="1"/>
</dbReference>
<name>A0A2M8HA89_9GAMM</name>
<evidence type="ECO:0000256" key="1">
    <source>
        <dbReference type="ARBA" id="ARBA00011051"/>
    </source>
</evidence>
<dbReference type="InterPro" id="IPR037523">
    <property type="entry name" value="VOC_core"/>
</dbReference>
<organism evidence="5 6">
    <name type="scientific">Aeromonas lusitana</name>
    <dbReference type="NCBI Taxonomy" id="931529"/>
    <lineage>
        <taxon>Bacteria</taxon>
        <taxon>Pseudomonadati</taxon>
        <taxon>Pseudomonadota</taxon>
        <taxon>Gammaproteobacteria</taxon>
        <taxon>Aeromonadales</taxon>
        <taxon>Aeromonadaceae</taxon>
        <taxon>Aeromonas</taxon>
    </lineage>
</organism>
<reference evidence="5 6" key="1">
    <citation type="submission" date="2017-11" db="EMBL/GenBank/DDBJ databases">
        <title>Draft genome sequence of environmental isolate Aeromonas lusitania sp. nov. MDC 2473.</title>
        <authorList>
            <person name="Colston S.M."/>
            <person name="Navarro A."/>
            <person name="Martinez-Murcia A.J."/>
            <person name="Graf J."/>
        </authorList>
    </citation>
    <scope>NUCLEOTIDE SEQUENCE [LARGE SCALE GENOMIC DNA]</scope>
    <source>
        <strain evidence="5 6">MDC 2473</strain>
    </source>
</reference>
<evidence type="ECO:0000259" key="4">
    <source>
        <dbReference type="PROSITE" id="PS51819"/>
    </source>
</evidence>
<comment type="similarity">
    <text evidence="1">Belongs to the bleomycin resistance protein family.</text>
</comment>
<dbReference type="InterPro" id="IPR029068">
    <property type="entry name" value="Glyas_Bleomycin-R_OHBP_Dase"/>
</dbReference>
<dbReference type="Pfam" id="PF19581">
    <property type="entry name" value="Glyoxalase_7"/>
    <property type="match status" value="1"/>
</dbReference>
<dbReference type="InterPro" id="IPR000335">
    <property type="entry name" value="Bleomycin-R"/>
</dbReference>
<gene>
    <name evidence="5" type="ORF">CUC44_09475</name>
</gene>
<feature type="domain" description="VOC" evidence="4">
    <location>
        <begin position="1"/>
        <end position="115"/>
    </location>
</feature>
<dbReference type="GO" id="GO:0046677">
    <property type="term" value="P:response to antibiotic"/>
    <property type="evidence" value="ECO:0007669"/>
    <property type="project" value="UniProtKB-KW"/>
</dbReference>
<evidence type="ECO:0000313" key="5">
    <source>
        <dbReference type="EMBL" id="PJC93455.1"/>
    </source>
</evidence>
<dbReference type="RefSeq" id="WP_100859715.1">
    <property type="nucleotide sequence ID" value="NZ_PGCP01000013.1"/>
</dbReference>